<dbReference type="GO" id="GO:0004803">
    <property type="term" value="F:transposase activity"/>
    <property type="evidence" value="ECO:0007669"/>
    <property type="project" value="InterPro"/>
</dbReference>
<evidence type="ECO:0000259" key="1">
    <source>
        <dbReference type="Pfam" id="PF01609"/>
    </source>
</evidence>
<proteinExistence type="predicted"/>
<organism evidence="2">
    <name type="scientific">uncultured Atribacterota bacterium</name>
    <dbReference type="NCBI Taxonomy" id="263865"/>
    <lineage>
        <taxon>Bacteria</taxon>
        <taxon>Pseudomonadati</taxon>
        <taxon>Atribacterota</taxon>
        <taxon>environmental samples</taxon>
    </lineage>
</organism>
<evidence type="ECO:0000313" key="2">
    <source>
        <dbReference type="EMBL" id="ADM94983.1"/>
    </source>
</evidence>
<feature type="domain" description="Transposase IS4-like" evidence="1">
    <location>
        <begin position="137"/>
        <end position="407"/>
    </location>
</feature>
<name>G3BML8_9BACT</name>
<dbReference type="GO" id="GO:0006313">
    <property type="term" value="P:DNA transposition"/>
    <property type="evidence" value="ECO:0007669"/>
    <property type="project" value="InterPro"/>
</dbReference>
<sequence length="433" mass="50414">MAIIPQLRLFGWREIEELGDLERLRLVLEYMPDEKLMRQLEKERYKGRNDYPLRAMWNSVLAGLVFQHETIEKLRRELARNGQLRQMCGFFNQVPPAWVYTRFLKKLLNHTEEIEEIFERLVTQLPELLPDLGKHLAIDSKAISSFARRKNGNQAPDGRRDTDADYGKKEYRGQHQDGSLWEKVIKWFGYKLHLVVDASYELPLAYQVTKASSPDIKAGHALLKQMEVRQPELLGTAETLVADKGYDDTKLIKKCWDQYQIKPVIDIRHMWKDGEEEHLLSGRSNVTYNYKGNVYCYCPKTNTKREMAKGGFEKDRNTLKKLCPASHYGIICKGQALCKVAQGLRIPLAEDRRIFTPIDRASYKWEKEYNKRTSIERVNSRLDVSFGFELHTIRGMAKMKLRCGLALSVMLAMAIGRIKEKQREKMRSLVRAA</sequence>
<dbReference type="InterPro" id="IPR002559">
    <property type="entry name" value="Transposase_11"/>
</dbReference>
<reference evidence="2" key="1">
    <citation type="submission" date="2009-11" db="EMBL/GenBank/DDBJ databases">
        <title>Microbial diversity profiles of fluids from low-temperature petroleum reservoirs with and without exogenous water perturbation.</title>
        <authorList>
            <person name="Pham V.D."/>
            <person name="Hnatow L.L."/>
            <person name="Zhang S."/>
            <person name="Fallon R.D."/>
            <person name="DeLong E.F."/>
            <person name="Keeler S.J."/>
        </authorList>
    </citation>
    <scope>NUCLEOTIDE SEQUENCE</scope>
</reference>
<accession>G3BML8</accession>
<dbReference type="GO" id="GO:0003677">
    <property type="term" value="F:DNA binding"/>
    <property type="evidence" value="ECO:0007669"/>
    <property type="project" value="InterPro"/>
</dbReference>
<dbReference type="AlphaFoldDB" id="G3BML8"/>
<dbReference type="Pfam" id="PF01609">
    <property type="entry name" value="DDE_Tnp_1"/>
    <property type="match status" value="1"/>
</dbReference>
<protein>
    <recommendedName>
        <fullName evidence="1">Transposase IS4-like domain-containing protein</fullName>
    </recommendedName>
</protein>
<dbReference type="EMBL" id="GU180081">
    <property type="protein sequence ID" value="ADM94983.1"/>
    <property type="molecule type" value="Genomic_DNA"/>
</dbReference>